<evidence type="ECO:0000313" key="2">
    <source>
        <dbReference type="Proteomes" id="UP001066276"/>
    </source>
</evidence>
<dbReference type="EMBL" id="JANPWB010000010">
    <property type="protein sequence ID" value="KAJ1138730.1"/>
    <property type="molecule type" value="Genomic_DNA"/>
</dbReference>
<protein>
    <submittedName>
        <fullName evidence="1">Uncharacterized protein</fullName>
    </submittedName>
</protein>
<comment type="caution">
    <text evidence="1">The sequence shown here is derived from an EMBL/GenBank/DDBJ whole genome shotgun (WGS) entry which is preliminary data.</text>
</comment>
<reference evidence="1" key="1">
    <citation type="journal article" date="2022" name="bioRxiv">
        <title>Sequencing and chromosome-scale assembly of the giantPleurodeles waltlgenome.</title>
        <authorList>
            <person name="Brown T."/>
            <person name="Elewa A."/>
            <person name="Iarovenko S."/>
            <person name="Subramanian E."/>
            <person name="Araus A.J."/>
            <person name="Petzold A."/>
            <person name="Susuki M."/>
            <person name="Suzuki K.-i.T."/>
            <person name="Hayashi T."/>
            <person name="Toyoda A."/>
            <person name="Oliveira C."/>
            <person name="Osipova E."/>
            <person name="Leigh N.D."/>
            <person name="Simon A."/>
            <person name="Yun M.H."/>
        </authorList>
    </citation>
    <scope>NUCLEOTIDE SEQUENCE</scope>
    <source>
        <strain evidence="1">20211129_DDA</strain>
        <tissue evidence="1">Liver</tissue>
    </source>
</reference>
<accession>A0AAV7QHX1</accession>
<dbReference type="AlphaFoldDB" id="A0AAV7QHX1"/>
<keyword evidence="2" id="KW-1185">Reference proteome</keyword>
<proteinExistence type="predicted"/>
<gene>
    <name evidence="1" type="ORF">NDU88_005111</name>
</gene>
<sequence>MPGSGGGALVRTTIIGVKGAGNSVSLVVPEKMAKFVFFKNLSFEMTFGGAVHQGAPEAKRGYRAKRKMREINWRGRVPVHLKQAAPEPG</sequence>
<evidence type="ECO:0000313" key="1">
    <source>
        <dbReference type="EMBL" id="KAJ1138730.1"/>
    </source>
</evidence>
<organism evidence="1 2">
    <name type="scientific">Pleurodeles waltl</name>
    <name type="common">Iberian ribbed newt</name>
    <dbReference type="NCBI Taxonomy" id="8319"/>
    <lineage>
        <taxon>Eukaryota</taxon>
        <taxon>Metazoa</taxon>
        <taxon>Chordata</taxon>
        <taxon>Craniata</taxon>
        <taxon>Vertebrata</taxon>
        <taxon>Euteleostomi</taxon>
        <taxon>Amphibia</taxon>
        <taxon>Batrachia</taxon>
        <taxon>Caudata</taxon>
        <taxon>Salamandroidea</taxon>
        <taxon>Salamandridae</taxon>
        <taxon>Pleurodelinae</taxon>
        <taxon>Pleurodeles</taxon>
    </lineage>
</organism>
<name>A0AAV7QHX1_PLEWA</name>
<dbReference type="Proteomes" id="UP001066276">
    <property type="component" value="Chromosome 6"/>
</dbReference>